<dbReference type="RefSeq" id="WP_269037462.1">
    <property type="nucleotide sequence ID" value="NZ_CP114040.1"/>
</dbReference>
<protein>
    <recommendedName>
        <fullName evidence="3">DUF1415 domain-containing protein</fullName>
    </recommendedName>
</protein>
<dbReference type="Proteomes" id="UP001164459">
    <property type="component" value="Chromosome"/>
</dbReference>
<gene>
    <name evidence="1" type="ORF">O0S08_03125</name>
</gene>
<keyword evidence="2" id="KW-1185">Reference proteome</keyword>
<dbReference type="EMBL" id="CP114040">
    <property type="protein sequence ID" value="WAS95130.1"/>
    <property type="molecule type" value="Genomic_DNA"/>
</dbReference>
<evidence type="ECO:0008006" key="3">
    <source>
        <dbReference type="Google" id="ProtNLM"/>
    </source>
</evidence>
<name>A0ABY7H772_9BACT</name>
<evidence type="ECO:0000313" key="2">
    <source>
        <dbReference type="Proteomes" id="UP001164459"/>
    </source>
</evidence>
<organism evidence="1 2">
    <name type="scientific">Nannocystis punicea</name>
    <dbReference type="NCBI Taxonomy" id="2995304"/>
    <lineage>
        <taxon>Bacteria</taxon>
        <taxon>Pseudomonadati</taxon>
        <taxon>Myxococcota</taxon>
        <taxon>Polyangia</taxon>
        <taxon>Nannocystales</taxon>
        <taxon>Nannocystaceae</taxon>
        <taxon>Nannocystis</taxon>
    </lineage>
</organism>
<reference evidence="1" key="1">
    <citation type="submission" date="2022-11" db="EMBL/GenBank/DDBJ databases">
        <title>Minimal conservation of predation-associated metabolite biosynthetic gene clusters underscores biosynthetic potential of Myxococcota including descriptions for ten novel species: Archangium lansinium sp. nov., Myxococcus landrumus sp. nov., Nannocystis bai.</title>
        <authorList>
            <person name="Ahearne A."/>
            <person name="Stevens C."/>
            <person name="Dowd S."/>
        </authorList>
    </citation>
    <scope>NUCLEOTIDE SEQUENCE</scope>
    <source>
        <strain evidence="1">Fl3</strain>
    </source>
</reference>
<accession>A0ABY7H772</accession>
<sequence length="246" mass="27714">MEKPGPWPPRPQLDALHARYVVEVVEELSLCPFARKCRELGRLHRPTFLNPPSPHEAARRLADLVTAHPDAEVVLLTFITRGALPGTPPAPTASERAFADTEHFEEFVREVRDVYAGLPRAPARFYMVAFHPAYTRVDARRPLTPDSLVPLLRRTPDPVIQCIRADLLDQIRRQAQTAAEARFREEMARLGPEFLILAERAIKADPELSQDIARHNFDSVGSGAGRDQLEATIADILARRRELELD</sequence>
<evidence type="ECO:0000313" key="1">
    <source>
        <dbReference type="EMBL" id="WAS95130.1"/>
    </source>
</evidence>
<proteinExistence type="predicted"/>